<accession>A0A7X2P9H4</accession>
<dbReference type="GO" id="GO:0005886">
    <property type="term" value="C:plasma membrane"/>
    <property type="evidence" value="ECO:0007669"/>
    <property type="project" value="UniProtKB-SubCell"/>
</dbReference>
<dbReference type="PANTHER" id="PTHR32196">
    <property type="entry name" value="ABC TRANSPORTER PERMEASE PROTEIN YPHD-RELATED-RELATED"/>
    <property type="match status" value="1"/>
</dbReference>
<feature type="transmembrane region" description="Helical" evidence="9">
    <location>
        <begin position="93"/>
        <end position="116"/>
    </location>
</feature>
<evidence type="ECO:0000256" key="4">
    <source>
        <dbReference type="ARBA" id="ARBA00022519"/>
    </source>
</evidence>
<dbReference type="AlphaFoldDB" id="A0A7X2P9H4"/>
<keyword evidence="3" id="KW-1003">Cell membrane</keyword>
<comment type="subcellular location">
    <subcellularLocation>
        <location evidence="1">Cell membrane</location>
        <topology evidence="1">Multi-pass membrane protein</topology>
    </subcellularLocation>
</comment>
<dbReference type="InterPro" id="IPR001851">
    <property type="entry name" value="ABC_transp_permease"/>
</dbReference>
<evidence type="ECO:0000256" key="2">
    <source>
        <dbReference type="ARBA" id="ARBA00022448"/>
    </source>
</evidence>
<keyword evidence="6 9" id="KW-1133">Transmembrane helix</keyword>
<sequence>MKKISFKKFYDEYGVFAILLVMIIIFSIATPTFLTGANIINISKQVAIMAILSVGMTFVLISGGGGIELSMGSVVSLVVVLISKFVTENNMGIGVSMLIAVIVATALGFLDGVVIAKIKVPPLIMTLGMQIFLYGFTYTICDGKPVYGIPASLTWIGQTYLFNVIPVSALLMIIIIILGQFFLSKMYVGRDLFAVGSNEDTANLSGINADRIRIMAYTLCGTLVGIAGIVMLGRIGSGQPSAGDGYEMDVLTGCVLGGVSLNGGKGNAVKAFCGILIIGVLSNGMSLLGFDPFMQKMVKGIVLILAVVVDSLQNIKLKKKVKVLN</sequence>
<dbReference type="CDD" id="cd06579">
    <property type="entry name" value="TM_PBP1_transp_AraH_like"/>
    <property type="match status" value="1"/>
</dbReference>
<keyword evidence="11" id="KW-1185">Reference proteome</keyword>
<evidence type="ECO:0000313" key="10">
    <source>
        <dbReference type="EMBL" id="MST82707.1"/>
    </source>
</evidence>
<organism evidence="10 11">
    <name type="scientific">Bilifractor porci</name>
    <dbReference type="NCBI Taxonomy" id="2606636"/>
    <lineage>
        <taxon>Bacteria</taxon>
        <taxon>Bacillati</taxon>
        <taxon>Bacillota</taxon>
        <taxon>Clostridia</taxon>
        <taxon>Lachnospirales</taxon>
        <taxon>Lachnospiraceae</taxon>
        <taxon>Bilifractor</taxon>
    </lineage>
</organism>
<name>A0A7X2P9H4_9FIRM</name>
<dbReference type="EMBL" id="VUMV01000008">
    <property type="protein sequence ID" value="MST82707.1"/>
    <property type="molecule type" value="Genomic_DNA"/>
</dbReference>
<keyword evidence="2" id="KW-0813">Transport</keyword>
<feature type="transmembrane region" description="Helical" evidence="9">
    <location>
        <begin position="268"/>
        <end position="290"/>
    </location>
</feature>
<dbReference type="PANTHER" id="PTHR32196:SF71">
    <property type="entry name" value="AUTOINDUCER 2 IMPORT SYSTEM PERMEASE PROTEIN LSRD"/>
    <property type="match status" value="1"/>
</dbReference>
<feature type="transmembrane region" description="Helical" evidence="9">
    <location>
        <begin position="12"/>
        <end position="34"/>
    </location>
</feature>
<protein>
    <recommendedName>
        <fullName evidence="8">Autoinducer 2 import system permease protein LsrD</fullName>
    </recommendedName>
</protein>
<keyword evidence="5 9" id="KW-0812">Transmembrane</keyword>
<evidence type="ECO:0000256" key="8">
    <source>
        <dbReference type="ARBA" id="ARBA00039381"/>
    </source>
</evidence>
<dbReference type="Pfam" id="PF02653">
    <property type="entry name" value="BPD_transp_2"/>
    <property type="match status" value="1"/>
</dbReference>
<keyword evidence="4" id="KW-0997">Cell inner membrane</keyword>
<keyword evidence="7 9" id="KW-0472">Membrane</keyword>
<feature type="transmembrane region" description="Helical" evidence="9">
    <location>
        <begin position="46"/>
        <end position="62"/>
    </location>
</feature>
<evidence type="ECO:0000313" key="11">
    <source>
        <dbReference type="Proteomes" id="UP000466864"/>
    </source>
</evidence>
<dbReference type="GO" id="GO:0022857">
    <property type="term" value="F:transmembrane transporter activity"/>
    <property type="evidence" value="ECO:0007669"/>
    <property type="project" value="InterPro"/>
</dbReference>
<feature type="transmembrane region" description="Helical" evidence="9">
    <location>
        <begin position="214"/>
        <end position="235"/>
    </location>
</feature>
<feature type="transmembrane region" description="Helical" evidence="9">
    <location>
        <begin position="123"/>
        <end position="140"/>
    </location>
</feature>
<evidence type="ECO:0000256" key="6">
    <source>
        <dbReference type="ARBA" id="ARBA00022989"/>
    </source>
</evidence>
<evidence type="ECO:0000256" key="7">
    <source>
        <dbReference type="ARBA" id="ARBA00023136"/>
    </source>
</evidence>
<evidence type="ECO:0000256" key="1">
    <source>
        <dbReference type="ARBA" id="ARBA00004651"/>
    </source>
</evidence>
<dbReference type="Proteomes" id="UP000466864">
    <property type="component" value="Unassembled WGS sequence"/>
</dbReference>
<reference evidence="10 11" key="1">
    <citation type="submission" date="2019-08" db="EMBL/GenBank/DDBJ databases">
        <title>In-depth cultivation of the pig gut microbiome towards novel bacterial diversity and tailored functional studies.</title>
        <authorList>
            <person name="Wylensek D."/>
            <person name="Hitch T.C.A."/>
            <person name="Clavel T."/>
        </authorList>
    </citation>
    <scope>NUCLEOTIDE SEQUENCE [LARGE SCALE GENOMIC DNA]</scope>
    <source>
        <strain evidence="10 11">Oil+RF-744-WCA-WT-13</strain>
    </source>
</reference>
<proteinExistence type="predicted"/>
<comment type="caution">
    <text evidence="10">The sequence shown here is derived from an EMBL/GenBank/DDBJ whole genome shotgun (WGS) entry which is preliminary data.</text>
</comment>
<evidence type="ECO:0000256" key="3">
    <source>
        <dbReference type="ARBA" id="ARBA00022475"/>
    </source>
</evidence>
<gene>
    <name evidence="10" type="ORF">FYJ60_10300</name>
</gene>
<evidence type="ECO:0000256" key="9">
    <source>
        <dbReference type="SAM" id="Phobius"/>
    </source>
</evidence>
<evidence type="ECO:0000256" key="5">
    <source>
        <dbReference type="ARBA" id="ARBA00022692"/>
    </source>
</evidence>
<feature type="transmembrane region" description="Helical" evidence="9">
    <location>
        <begin position="160"/>
        <end position="183"/>
    </location>
</feature>
<dbReference type="RefSeq" id="WP_154458622.1">
    <property type="nucleotide sequence ID" value="NZ_VUMV01000008.1"/>
</dbReference>